<protein>
    <submittedName>
        <fullName evidence="2">Uncharacterized protein</fullName>
    </submittedName>
</protein>
<gene>
    <name evidence="2" type="ORF">GCM10023175_69900</name>
</gene>
<keyword evidence="3" id="KW-1185">Reference proteome</keyword>
<comment type="caution">
    <text evidence="2">The sequence shown here is derived from an EMBL/GenBank/DDBJ whole genome shotgun (WGS) entry which is preliminary data.</text>
</comment>
<feature type="transmembrane region" description="Helical" evidence="1">
    <location>
        <begin position="12"/>
        <end position="30"/>
    </location>
</feature>
<dbReference type="EMBL" id="BAABGT010000122">
    <property type="protein sequence ID" value="GAA4560271.1"/>
    <property type="molecule type" value="Genomic_DNA"/>
</dbReference>
<accession>A0ABP8S379</accession>
<dbReference type="Proteomes" id="UP001501598">
    <property type="component" value="Unassembled WGS sequence"/>
</dbReference>
<evidence type="ECO:0000313" key="2">
    <source>
        <dbReference type="EMBL" id="GAA4560271.1"/>
    </source>
</evidence>
<proteinExistence type="predicted"/>
<evidence type="ECO:0000313" key="3">
    <source>
        <dbReference type="Proteomes" id="UP001501598"/>
    </source>
</evidence>
<keyword evidence="1" id="KW-0812">Transmembrane</keyword>
<organism evidence="2 3">
    <name type="scientific">Pseudonocardia xishanensis</name>
    <dbReference type="NCBI Taxonomy" id="630995"/>
    <lineage>
        <taxon>Bacteria</taxon>
        <taxon>Bacillati</taxon>
        <taxon>Actinomycetota</taxon>
        <taxon>Actinomycetes</taxon>
        <taxon>Pseudonocardiales</taxon>
        <taxon>Pseudonocardiaceae</taxon>
        <taxon>Pseudonocardia</taxon>
    </lineage>
</organism>
<keyword evidence="1" id="KW-1133">Transmembrane helix</keyword>
<dbReference type="RefSeq" id="WP_345428247.1">
    <property type="nucleotide sequence ID" value="NZ_BAABGT010000122.1"/>
</dbReference>
<sequence length="76" mass="8892">MRMVWAFFTKRLRLWLVLAVAVPVGGWLLGRVADLIERRRGPNQLSRTMHQARGWLQRRSRGPLAARTTEKDRPAR</sequence>
<name>A0ABP8S379_9PSEU</name>
<keyword evidence="1" id="KW-0472">Membrane</keyword>
<evidence type="ECO:0000256" key="1">
    <source>
        <dbReference type="SAM" id="Phobius"/>
    </source>
</evidence>
<reference evidence="3" key="1">
    <citation type="journal article" date="2019" name="Int. J. Syst. Evol. Microbiol.">
        <title>The Global Catalogue of Microorganisms (GCM) 10K type strain sequencing project: providing services to taxonomists for standard genome sequencing and annotation.</title>
        <authorList>
            <consortium name="The Broad Institute Genomics Platform"/>
            <consortium name="The Broad Institute Genome Sequencing Center for Infectious Disease"/>
            <person name="Wu L."/>
            <person name="Ma J."/>
        </authorList>
    </citation>
    <scope>NUCLEOTIDE SEQUENCE [LARGE SCALE GENOMIC DNA]</scope>
    <source>
        <strain evidence="3">JCM 17906</strain>
    </source>
</reference>